<dbReference type="InParanoid" id="A0A1Y5S419"/>
<keyword evidence="3" id="KW-1185">Reference proteome</keyword>
<evidence type="ECO:0000313" key="2">
    <source>
        <dbReference type="EMBL" id="SLN32175.1"/>
    </source>
</evidence>
<keyword evidence="1" id="KW-1133">Transmembrane helix</keyword>
<dbReference type="Proteomes" id="UP000193200">
    <property type="component" value="Unassembled WGS sequence"/>
</dbReference>
<proteinExistence type="predicted"/>
<feature type="transmembrane region" description="Helical" evidence="1">
    <location>
        <begin position="12"/>
        <end position="31"/>
    </location>
</feature>
<dbReference type="EMBL" id="FWFR01000001">
    <property type="protein sequence ID" value="SLN32175.1"/>
    <property type="molecule type" value="Genomic_DNA"/>
</dbReference>
<accession>A0A1Y5S419</accession>
<name>A0A1Y5S419_9PROT</name>
<protein>
    <submittedName>
        <fullName evidence="2">Uncharacterized protein</fullName>
    </submittedName>
</protein>
<gene>
    <name evidence="2" type="ORF">OCH7691_01179</name>
</gene>
<keyword evidence="1" id="KW-0472">Membrane</keyword>
<keyword evidence="1" id="KW-0812">Transmembrane</keyword>
<evidence type="ECO:0000256" key="1">
    <source>
        <dbReference type="SAM" id="Phobius"/>
    </source>
</evidence>
<sequence>MNIKESIKPLAWGAAGGAVAAIAIGFAWGGWVTGATAGKMQEASAASAVVAAFMPLCVASAEQQPDQLVLLKAESTWSRDDFVVKAGWVNNVTEQYRQEVADACATAAVNGMKSD</sequence>
<organism evidence="2 3">
    <name type="scientific">Oceanibacterium hippocampi</name>
    <dbReference type="NCBI Taxonomy" id="745714"/>
    <lineage>
        <taxon>Bacteria</taxon>
        <taxon>Pseudomonadati</taxon>
        <taxon>Pseudomonadota</taxon>
        <taxon>Alphaproteobacteria</taxon>
        <taxon>Sneathiellales</taxon>
        <taxon>Sneathiellaceae</taxon>
        <taxon>Oceanibacterium</taxon>
    </lineage>
</organism>
<dbReference type="AlphaFoldDB" id="A0A1Y5S419"/>
<dbReference type="RefSeq" id="WP_085882429.1">
    <property type="nucleotide sequence ID" value="NZ_FWFR01000001.1"/>
</dbReference>
<reference evidence="2 3" key="1">
    <citation type="submission" date="2017-03" db="EMBL/GenBank/DDBJ databases">
        <authorList>
            <person name="Afonso C.L."/>
            <person name="Miller P.J."/>
            <person name="Scott M.A."/>
            <person name="Spackman E."/>
            <person name="Goraichik I."/>
            <person name="Dimitrov K.M."/>
            <person name="Suarez D.L."/>
            <person name="Swayne D.E."/>
        </authorList>
    </citation>
    <scope>NUCLEOTIDE SEQUENCE [LARGE SCALE GENOMIC DNA]</scope>
    <source>
        <strain evidence="2 3">CECT 7691</strain>
    </source>
</reference>
<evidence type="ECO:0000313" key="3">
    <source>
        <dbReference type="Proteomes" id="UP000193200"/>
    </source>
</evidence>
<dbReference type="OrthoDB" id="5514977at2"/>